<dbReference type="EMBL" id="CM004466">
    <property type="protein sequence ID" value="OCU02008.1"/>
    <property type="molecule type" value="Genomic_DNA"/>
</dbReference>
<evidence type="ECO:0000313" key="2">
    <source>
        <dbReference type="Proteomes" id="UP000694892"/>
    </source>
</evidence>
<proteinExistence type="predicted"/>
<name>A0A974E2I7_XENLA</name>
<protein>
    <submittedName>
        <fullName evidence="1">Uncharacterized protein</fullName>
    </submittedName>
</protein>
<dbReference type="Proteomes" id="UP000694892">
    <property type="component" value="Chromosome 1L"/>
</dbReference>
<sequence length="70" mass="8106">MLKPCWIHELITEKIRSHYAHWLLSHSIICCKVCLAWVAIKCVLGWINATFCFLYAGKCVKPWNAIGMLE</sequence>
<reference evidence="2" key="1">
    <citation type="journal article" date="2016" name="Nature">
        <title>Genome evolution in the allotetraploid frog Xenopus laevis.</title>
        <authorList>
            <person name="Session A.M."/>
            <person name="Uno Y."/>
            <person name="Kwon T."/>
            <person name="Chapman J.A."/>
            <person name="Toyoda A."/>
            <person name="Takahashi S."/>
            <person name="Fukui A."/>
            <person name="Hikosaka A."/>
            <person name="Suzuki A."/>
            <person name="Kondo M."/>
            <person name="van Heeringen S.J."/>
            <person name="Quigley I."/>
            <person name="Heinz S."/>
            <person name="Ogino H."/>
            <person name="Ochi H."/>
            <person name="Hellsten U."/>
            <person name="Lyons J.B."/>
            <person name="Simakov O."/>
            <person name="Putnam N."/>
            <person name="Stites J."/>
            <person name="Kuroki Y."/>
            <person name="Tanaka T."/>
            <person name="Michiue T."/>
            <person name="Watanabe M."/>
            <person name="Bogdanovic O."/>
            <person name="Lister R."/>
            <person name="Georgiou G."/>
            <person name="Paranjpe S.S."/>
            <person name="van Kruijsbergen I."/>
            <person name="Shu S."/>
            <person name="Carlson J."/>
            <person name="Kinoshita T."/>
            <person name="Ohta Y."/>
            <person name="Mawaribuchi S."/>
            <person name="Jenkins J."/>
            <person name="Grimwood J."/>
            <person name="Schmutz J."/>
            <person name="Mitros T."/>
            <person name="Mozaffari S.V."/>
            <person name="Suzuki Y."/>
            <person name="Haramoto Y."/>
            <person name="Yamamoto T.S."/>
            <person name="Takagi C."/>
            <person name="Heald R."/>
            <person name="Miller K."/>
            <person name="Haudenschild C."/>
            <person name="Kitzman J."/>
            <person name="Nakayama T."/>
            <person name="Izutsu Y."/>
            <person name="Robert J."/>
            <person name="Fortriede J."/>
            <person name="Burns K."/>
            <person name="Lotay V."/>
            <person name="Karimi K."/>
            <person name="Yasuoka Y."/>
            <person name="Dichmann D.S."/>
            <person name="Flajnik M.F."/>
            <person name="Houston D.W."/>
            <person name="Shendure J."/>
            <person name="DuPasquier L."/>
            <person name="Vize P.D."/>
            <person name="Zorn A.M."/>
            <person name="Ito M."/>
            <person name="Marcotte E.M."/>
            <person name="Wallingford J.B."/>
            <person name="Ito Y."/>
            <person name="Asashima M."/>
            <person name="Ueno N."/>
            <person name="Matsuda Y."/>
            <person name="Veenstra G.J."/>
            <person name="Fujiyama A."/>
            <person name="Harland R.M."/>
            <person name="Taira M."/>
            <person name="Rokhsar D.S."/>
        </authorList>
    </citation>
    <scope>NUCLEOTIDE SEQUENCE [LARGE SCALE GENOMIC DNA]</scope>
    <source>
        <strain evidence="2">J</strain>
    </source>
</reference>
<organism evidence="1 2">
    <name type="scientific">Xenopus laevis</name>
    <name type="common">African clawed frog</name>
    <dbReference type="NCBI Taxonomy" id="8355"/>
    <lineage>
        <taxon>Eukaryota</taxon>
        <taxon>Metazoa</taxon>
        <taxon>Chordata</taxon>
        <taxon>Craniata</taxon>
        <taxon>Vertebrata</taxon>
        <taxon>Euteleostomi</taxon>
        <taxon>Amphibia</taxon>
        <taxon>Batrachia</taxon>
        <taxon>Anura</taxon>
        <taxon>Pipoidea</taxon>
        <taxon>Pipidae</taxon>
        <taxon>Xenopodinae</taxon>
        <taxon>Xenopus</taxon>
        <taxon>Xenopus</taxon>
    </lineage>
</organism>
<evidence type="ECO:0000313" key="1">
    <source>
        <dbReference type="EMBL" id="OCU02008.1"/>
    </source>
</evidence>
<gene>
    <name evidence="1" type="ORF">XELAEV_18007768mg</name>
</gene>
<dbReference type="AlphaFoldDB" id="A0A974E2I7"/>
<accession>A0A974E2I7</accession>